<organism evidence="2 3">
    <name type="scientific">Bacillus cereus VD184</name>
    <dbReference type="NCBI Taxonomy" id="1053242"/>
    <lineage>
        <taxon>Bacteria</taxon>
        <taxon>Bacillati</taxon>
        <taxon>Bacillota</taxon>
        <taxon>Bacilli</taxon>
        <taxon>Bacillales</taxon>
        <taxon>Bacillaceae</taxon>
        <taxon>Bacillus</taxon>
        <taxon>Bacillus cereus group</taxon>
    </lineage>
</organism>
<dbReference type="EMBL" id="AHFK01000111">
    <property type="protein sequence ID" value="EOQ01276.1"/>
    <property type="molecule type" value="Genomic_DNA"/>
</dbReference>
<dbReference type="AlphaFoldDB" id="A0A9W5VPH0"/>
<gene>
    <name evidence="2" type="ORF">IKC_06534</name>
</gene>
<proteinExistence type="predicted"/>
<feature type="region of interest" description="Disordered" evidence="1">
    <location>
        <begin position="115"/>
        <end position="134"/>
    </location>
</feature>
<evidence type="ECO:0000256" key="1">
    <source>
        <dbReference type="SAM" id="MobiDB-lite"/>
    </source>
</evidence>
<dbReference type="RefSeq" id="WP_016124027.1">
    <property type="nucleotide sequence ID" value="NZ_KB976849.1"/>
</dbReference>
<feature type="compositionally biased region" description="Basic and acidic residues" evidence="1">
    <location>
        <begin position="116"/>
        <end position="134"/>
    </location>
</feature>
<sequence length="134" mass="15858">MNGREKRIRIIDLQNQYCRGCEYHTGPPTYCMDSCEIGKELIKLNKKIFGGTLERKDTSDEKWDKRCEQAIDLYERGMEYPVIAKQVGCHVSGLYRELKKRGLLKMPKKMRQGVCRQEDFDDRKSNRETQRSNF</sequence>
<comment type="caution">
    <text evidence="2">The sequence shown here is derived from an EMBL/GenBank/DDBJ whole genome shotgun (WGS) entry which is preliminary data.</text>
</comment>
<evidence type="ECO:0000313" key="2">
    <source>
        <dbReference type="EMBL" id="EOQ01276.1"/>
    </source>
</evidence>
<accession>A0A9W5VPH0</accession>
<protein>
    <recommendedName>
        <fullName evidence="4">Cobalamin biosynthesis protein</fullName>
    </recommendedName>
</protein>
<name>A0A9W5VPH0_BACCE</name>
<dbReference type="Proteomes" id="UP000014028">
    <property type="component" value="Unassembled WGS sequence"/>
</dbReference>
<evidence type="ECO:0000313" key="3">
    <source>
        <dbReference type="Proteomes" id="UP000014028"/>
    </source>
</evidence>
<dbReference type="Gene3D" id="1.10.10.60">
    <property type="entry name" value="Homeodomain-like"/>
    <property type="match status" value="1"/>
</dbReference>
<evidence type="ECO:0008006" key="4">
    <source>
        <dbReference type="Google" id="ProtNLM"/>
    </source>
</evidence>
<reference evidence="2 3" key="1">
    <citation type="submission" date="2012-12" db="EMBL/GenBank/DDBJ databases">
        <title>The Genome Sequence of Bacillus cereus VD184.</title>
        <authorList>
            <consortium name="The Broad Institute Genome Sequencing Platform"/>
            <consortium name="The Broad Institute Genome Sequencing Center for Infectious Disease"/>
            <person name="Feldgarden M."/>
            <person name="Van der Auwera G.A."/>
            <person name="Mahillon J."/>
            <person name="Duprez V."/>
            <person name="Timmery S."/>
            <person name="Mattelet C."/>
            <person name="Dierick K."/>
            <person name="Sun M."/>
            <person name="Yu Z."/>
            <person name="Zhu L."/>
            <person name="Hu X."/>
            <person name="Shank E.B."/>
            <person name="Swiecicka I."/>
            <person name="Hansen B.M."/>
            <person name="Andrup L."/>
            <person name="Walker B."/>
            <person name="Young S.K."/>
            <person name="Zeng Q."/>
            <person name="Gargeya S."/>
            <person name="Fitzgerald M."/>
            <person name="Haas B."/>
            <person name="Abouelleil A."/>
            <person name="Alvarado L."/>
            <person name="Arachchi H.M."/>
            <person name="Berlin A.M."/>
            <person name="Chapman S.B."/>
            <person name="Dewar J."/>
            <person name="Goldberg J."/>
            <person name="Griggs A."/>
            <person name="Gujja S."/>
            <person name="Hansen M."/>
            <person name="Howarth C."/>
            <person name="Imamovic A."/>
            <person name="Larimer J."/>
            <person name="McCowan C."/>
            <person name="Murphy C."/>
            <person name="Neiman D."/>
            <person name="Pearson M."/>
            <person name="Priest M."/>
            <person name="Roberts A."/>
            <person name="Saif S."/>
            <person name="Shea T."/>
            <person name="Sisk P."/>
            <person name="Sykes S."/>
            <person name="Wortman J."/>
            <person name="Nusbaum C."/>
            <person name="Birren B."/>
        </authorList>
    </citation>
    <scope>NUCLEOTIDE SEQUENCE [LARGE SCALE GENOMIC DNA]</scope>
    <source>
        <strain evidence="2 3">VD184</strain>
    </source>
</reference>